<feature type="non-terminal residue" evidence="8">
    <location>
        <position position="174"/>
    </location>
</feature>
<dbReference type="EC" id="6.3.4.19" evidence="1"/>
<keyword evidence="2 8" id="KW-0436">Ligase</keyword>
<evidence type="ECO:0000256" key="5">
    <source>
        <dbReference type="ARBA" id="ARBA00022840"/>
    </source>
</evidence>
<dbReference type="InterPro" id="IPR012094">
    <property type="entry name" value="tRNA_Ile_lys_synt"/>
</dbReference>
<dbReference type="CDD" id="cd01992">
    <property type="entry name" value="TilS_N"/>
    <property type="match status" value="1"/>
</dbReference>
<organism evidence="8">
    <name type="scientific">uncultured Solirubrobacteraceae bacterium</name>
    <dbReference type="NCBI Taxonomy" id="1162706"/>
    <lineage>
        <taxon>Bacteria</taxon>
        <taxon>Bacillati</taxon>
        <taxon>Actinomycetota</taxon>
        <taxon>Thermoleophilia</taxon>
        <taxon>Solirubrobacterales</taxon>
        <taxon>Solirubrobacteraceae</taxon>
        <taxon>environmental samples</taxon>
    </lineage>
</organism>
<dbReference type="PANTHER" id="PTHR43033:SF1">
    <property type="entry name" value="TRNA(ILE)-LYSIDINE SYNTHASE-RELATED"/>
    <property type="match status" value="1"/>
</dbReference>
<dbReference type="NCBIfam" id="TIGR02432">
    <property type="entry name" value="lysidine_TilS_N"/>
    <property type="match status" value="1"/>
</dbReference>
<evidence type="ECO:0000256" key="1">
    <source>
        <dbReference type="ARBA" id="ARBA00013267"/>
    </source>
</evidence>
<evidence type="ECO:0000256" key="6">
    <source>
        <dbReference type="ARBA" id="ARBA00048539"/>
    </source>
</evidence>
<dbReference type="GO" id="GO:0005524">
    <property type="term" value="F:ATP binding"/>
    <property type="evidence" value="ECO:0007669"/>
    <property type="project" value="UniProtKB-KW"/>
</dbReference>
<reference evidence="8" key="1">
    <citation type="submission" date="2020-02" db="EMBL/GenBank/DDBJ databases">
        <authorList>
            <person name="Meier V. D."/>
        </authorList>
    </citation>
    <scope>NUCLEOTIDE SEQUENCE</scope>
    <source>
        <strain evidence="8">AVDCRST_MAG69</strain>
    </source>
</reference>
<dbReference type="AlphaFoldDB" id="A0A6J4S035"/>
<keyword evidence="3" id="KW-0819">tRNA processing</keyword>
<dbReference type="SUPFAM" id="SSF52402">
    <property type="entry name" value="Adenine nucleotide alpha hydrolases-like"/>
    <property type="match status" value="1"/>
</dbReference>
<evidence type="ECO:0000256" key="3">
    <source>
        <dbReference type="ARBA" id="ARBA00022694"/>
    </source>
</evidence>
<dbReference type="Pfam" id="PF01171">
    <property type="entry name" value="ATP_bind_3"/>
    <property type="match status" value="1"/>
</dbReference>
<dbReference type="EMBL" id="CADCVP010000105">
    <property type="protein sequence ID" value="CAA9482982.1"/>
    <property type="molecule type" value="Genomic_DNA"/>
</dbReference>
<keyword evidence="4" id="KW-0547">Nucleotide-binding</keyword>
<dbReference type="GO" id="GO:0008033">
    <property type="term" value="P:tRNA processing"/>
    <property type="evidence" value="ECO:0007669"/>
    <property type="project" value="UniProtKB-KW"/>
</dbReference>
<feature type="domain" description="tRNA(Ile)-lysidine/2-thiocytidine synthase N-terminal" evidence="7">
    <location>
        <begin position="28"/>
        <end position="173"/>
    </location>
</feature>
<keyword evidence="5" id="KW-0067">ATP-binding</keyword>
<comment type="catalytic activity">
    <reaction evidence="6">
        <text>cytidine(34) in tRNA(Ile2) + L-lysine + ATP = lysidine(34) in tRNA(Ile2) + AMP + diphosphate + H(+)</text>
        <dbReference type="Rhea" id="RHEA:43744"/>
        <dbReference type="Rhea" id="RHEA-COMP:10625"/>
        <dbReference type="Rhea" id="RHEA-COMP:10670"/>
        <dbReference type="ChEBI" id="CHEBI:15378"/>
        <dbReference type="ChEBI" id="CHEBI:30616"/>
        <dbReference type="ChEBI" id="CHEBI:32551"/>
        <dbReference type="ChEBI" id="CHEBI:33019"/>
        <dbReference type="ChEBI" id="CHEBI:82748"/>
        <dbReference type="ChEBI" id="CHEBI:83665"/>
        <dbReference type="ChEBI" id="CHEBI:456215"/>
        <dbReference type="EC" id="6.3.4.19"/>
    </reaction>
</comment>
<accession>A0A6J4S035</accession>
<evidence type="ECO:0000259" key="7">
    <source>
        <dbReference type="Pfam" id="PF01171"/>
    </source>
</evidence>
<name>A0A6J4S035_9ACTN</name>
<evidence type="ECO:0000256" key="4">
    <source>
        <dbReference type="ARBA" id="ARBA00022741"/>
    </source>
</evidence>
<dbReference type="InterPro" id="IPR011063">
    <property type="entry name" value="TilS/TtcA_N"/>
</dbReference>
<sequence>MNDDRTPSAAAMRAAVAAGGLLRPGRPVVVLLSGGRDSTCLLHVATAVAGPQETLALHVNYGLRDSAAADEALCRVSCDELGVQLAVHTPAARSRGNLQAWARDERYAAAMRLAEQHGAIVATGHTASDQVETVLHRLASSPGRRALLGMDESSSRLVRPLLGFTREATGAYCR</sequence>
<evidence type="ECO:0000256" key="2">
    <source>
        <dbReference type="ARBA" id="ARBA00022598"/>
    </source>
</evidence>
<dbReference type="GO" id="GO:0032267">
    <property type="term" value="F:tRNA(Ile)-lysidine synthase activity"/>
    <property type="evidence" value="ECO:0007669"/>
    <property type="project" value="UniProtKB-EC"/>
</dbReference>
<proteinExistence type="predicted"/>
<dbReference type="PANTHER" id="PTHR43033">
    <property type="entry name" value="TRNA(ILE)-LYSIDINE SYNTHASE-RELATED"/>
    <property type="match status" value="1"/>
</dbReference>
<gene>
    <name evidence="8" type="ORF">AVDCRST_MAG69-890</name>
</gene>
<protein>
    <recommendedName>
        <fullName evidence="1">tRNA(Ile)-lysidine synthetase</fullName>
        <ecNumber evidence="1">6.3.4.19</ecNumber>
    </recommendedName>
</protein>
<evidence type="ECO:0000313" key="8">
    <source>
        <dbReference type="EMBL" id="CAA9482982.1"/>
    </source>
</evidence>
<dbReference type="Gene3D" id="3.40.50.620">
    <property type="entry name" value="HUPs"/>
    <property type="match status" value="1"/>
</dbReference>
<dbReference type="InterPro" id="IPR014729">
    <property type="entry name" value="Rossmann-like_a/b/a_fold"/>
</dbReference>
<dbReference type="InterPro" id="IPR012795">
    <property type="entry name" value="tRNA_Ile_lys_synt_N"/>
</dbReference>